<reference evidence="1 2" key="1">
    <citation type="submission" date="2019-05" db="EMBL/GenBank/DDBJ databases">
        <title>Another draft genome of Portunus trituberculatus and its Hox gene families provides insights of decapod evolution.</title>
        <authorList>
            <person name="Jeong J.-H."/>
            <person name="Song I."/>
            <person name="Kim S."/>
            <person name="Choi T."/>
            <person name="Kim D."/>
            <person name="Ryu S."/>
            <person name="Kim W."/>
        </authorList>
    </citation>
    <scope>NUCLEOTIDE SEQUENCE [LARGE SCALE GENOMIC DNA]</scope>
    <source>
        <tissue evidence="1">Muscle</tissue>
    </source>
</reference>
<gene>
    <name evidence="1" type="ORF">E2C01_101304</name>
</gene>
<sequence>MRRNGLESGIPRLVHQHYFDATLSLAPRMSKAKARTRNPATTVLRRAKILANVPYAVVSERCVGGGG</sequence>
<dbReference type="EMBL" id="VSRR010146607">
    <property type="protein sequence ID" value="MPD05555.1"/>
    <property type="molecule type" value="Genomic_DNA"/>
</dbReference>
<protein>
    <submittedName>
        <fullName evidence="1">Uncharacterized protein</fullName>
    </submittedName>
</protein>
<keyword evidence="2" id="KW-1185">Reference proteome</keyword>
<dbReference type="Proteomes" id="UP000324222">
    <property type="component" value="Unassembled WGS sequence"/>
</dbReference>
<proteinExistence type="predicted"/>
<evidence type="ECO:0000313" key="2">
    <source>
        <dbReference type="Proteomes" id="UP000324222"/>
    </source>
</evidence>
<name>A0A5B7KLM5_PORTR</name>
<comment type="caution">
    <text evidence="1">The sequence shown here is derived from an EMBL/GenBank/DDBJ whole genome shotgun (WGS) entry which is preliminary data.</text>
</comment>
<organism evidence="1 2">
    <name type="scientific">Portunus trituberculatus</name>
    <name type="common">Swimming crab</name>
    <name type="synonym">Neptunus trituberculatus</name>
    <dbReference type="NCBI Taxonomy" id="210409"/>
    <lineage>
        <taxon>Eukaryota</taxon>
        <taxon>Metazoa</taxon>
        <taxon>Ecdysozoa</taxon>
        <taxon>Arthropoda</taxon>
        <taxon>Crustacea</taxon>
        <taxon>Multicrustacea</taxon>
        <taxon>Malacostraca</taxon>
        <taxon>Eumalacostraca</taxon>
        <taxon>Eucarida</taxon>
        <taxon>Decapoda</taxon>
        <taxon>Pleocyemata</taxon>
        <taxon>Brachyura</taxon>
        <taxon>Eubrachyura</taxon>
        <taxon>Portunoidea</taxon>
        <taxon>Portunidae</taxon>
        <taxon>Portuninae</taxon>
        <taxon>Portunus</taxon>
    </lineage>
</organism>
<dbReference type="AlphaFoldDB" id="A0A5B7KLM5"/>
<evidence type="ECO:0000313" key="1">
    <source>
        <dbReference type="EMBL" id="MPD05555.1"/>
    </source>
</evidence>
<accession>A0A5B7KLM5</accession>